<dbReference type="Pfam" id="PF10358">
    <property type="entry name" value="NT-C2"/>
    <property type="match status" value="1"/>
</dbReference>
<dbReference type="InterPro" id="IPR021827">
    <property type="entry name" value="Nup186/Nup192/Nup205"/>
</dbReference>
<dbReference type="InterPro" id="IPR019448">
    <property type="entry name" value="NT-C2"/>
</dbReference>
<reference evidence="5" key="1">
    <citation type="submission" date="2025-08" db="UniProtKB">
        <authorList>
            <consortium name="RefSeq"/>
        </authorList>
    </citation>
    <scope>IDENTIFICATION</scope>
</reference>
<feature type="compositionally biased region" description="Basic and acidic residues" evidence="2">
    <location>
        <begin position="325"/>
        <end position="346"/>
    </location>
</feature>
<proteinExistence type="predicted"/>
<feature type="domain" description="C2 NT-type" evidence="3">
    <location>
        <begin position="7"/>
        <end position="163"/>
    </location>
</feature>
<evidence type="ECO:0000256" key="2">
    <source>
        <dbReference type="SAM" id="MobiDB-lite"/>
    </source>
</evidence>
<dbReference type="InterPro" id="IPR026960">
    <property type="entry name" value="RVT-Znf"/>
</dbReference>
<feature type="region of interest" description="Disordered" evidence="2">
    <location>
        <begin position="465"/>
        <end position="490"/>
    </location>
</feature>
<dbReference type="RefSeq" id="XP_021823088.1">
    <property type="nucleotide sequence ID" value="XM_021967396.1"/>
</dbReference>
<dbReference type="PANTHER" id="PTHR31344:SF15">
    <property type="entry name" value="EEIG1_EHBP1 PROTEIN AMINO-TERMINAL DOMAIN PROTEIN"/>
    <property type="match status" value="1"/>
</dbReference>
<dbReference type="InterPro" id="IPR002156">
    <property type="entry name" value="RNaseH_domain"/>
</dbReference>
<dbReference type="GeneID" id="110764421"/>
<dbReference type="KEGG" id="pavi:110764421"/>
<dbReference type="Pfam" id="PF13456">
    <property type="entry name" value="RVT_3"/>
    <property type="match status" value="1"/>
</dbReference>
<evidence type="ECO:0000256" key="1">
    <source>
        <dbReference type="SAM" id="Coils"/>
    </source>
</evidence>
<keyword evidence="1" id="KW-0175">Coiled coil</keyword>
<dbReference type="GO" id="GO:0005643">
    <property type="term" value="C:nuclear pore"/>
    <property type="evidence" value="ECO:0007669"/>
    <property type="project" value="InterPro"/>
</dbReference>
<dbReference type="GO" id="GO:0003676">
    <property type="term" value="F:nucleic acid binding"/>
    <property type="evidence" value="ECO:0007669"/>
    <property type="project" value="InterPro"/>
</dbReference>
<keyword evidence="4" id="KW-1185">Reference proteome</keyword>
<feature type="compositionally biased region" description="Low complexity" evidence="2">
    <location>
        <begin position="168"/>
        <end position="182"/>
    </location>
</feature>
<evidence type="ECO:0000313" key="4">
    <source>
        <dbReference type="Proteomes" id="UP000515124"/>
    </source>
</evidence>
<accession>A0A6P5T7A9</accession>
<dbReference type="GO" id="GO:0004523">
    <property type="term" value="F:RNA-DNA hybrid ribonuclease activity"/>
    <property type="evidence" value="ECO:0007669"/>
    <property type="project" value="InterPro"/>
</dbReference>
<evidence type="ECO:0000313" key="5">
    <source>
        <dbReference type="RefSeq" id="XP_021823088.1"/>
    </source>
</evidence>
<feature type="region of interest" description="Disordered" evidence="2">
    <location>
        <begin position="378"/>
        <end position="432"/>
    </location>
</feature>
<feature type="coiled-coil region" evidence="1">
    <location>
        <begin position="499"/>
        <end position="526"/>
    </location>
</feature>
<dbReference type="CDD" id="cd06222">
    <property type="entry name" value="RNase_H_like"/>
    <property type="match status" value="1"/>
</dbReference>
<evidence type="ECO:0000259" key="3">
    <source>
        <dbReference type="PROSITE" id="PS51840"/>
    </source>
</evidence>
<gene>
    <name evidence="5" type="primary">LOC110764421</name>
</gene>
<feature type="compositionally biased region" description="Basic and acidic residues" evidence="2">
    <location>
        <begin position="391"/>
        <end position="412"/>
    </location>
</feature>
<feature type="compositionally biased region" description="Basic and acidic residues" evidence="2">
    <location>
        <begin position="232"/>
        <end position="252"/>
    </location>
</feature>
<feature type="region of interest" description="Disordered" evidence="2">
    <location>
        <begin position="272"/>
        <end position="346"/>
    </location>
</feature>
<dbReference type="Proteomes" id="UP000515124">
    <property type="component" value="Unplaced"/>
</dbReference>
<feature type="region of interest" description="Disordered" evidence="2">
    <location>
        <begin position="165"/>
        <end position="189"/>
    </location>
</feature>
<protein>
    <submittedName>
        <fullName evidence="5">Uncharacterized protein LOC110764421</fullName>
    </submittedName>
</protein>
<feature type="compositionally biased region" description="Polar residues" evidence="2">
    <location>
        <begin position="213"/>
        <end position="231"/>
    </location>
</feature>
<dbReference type="Pfam" id="PF13966">
    <property type="entry name" value="zf-RVT"/>
    <property type="match status" value="1"/>
</dbReference>
<dbReference type="AlphaFoldDB" id="A0A6P5T7A9"/>
<feature type="region of interest" description="Disordered" evidence="2">
    <location>
        <begin position="204"/>
        <end position="252"/>
    </location>
</feature>
<dbReference type="PANTHER" id="PTHR31344">
    <property type="entry name" value="NUCLEAR PORE COMPLEX PROTEIN NUP205"/>
    <property type="match status" value="1"/>
</dbReference>
<organism evidence="4 5">
    <name type="scientific">Prunus avium</name>
    <name type="common">Cherry</name>
    <name type="synonym">Cerasus avium</name>
    <dbReference type="NCBI Taxonomy" id="42229"/>
    <lineage>
        <taxon>Eukaryota</taxon>
        <taxon>Viridiplantae</taxon>
        <taxon>Streptophyta</taxon>
        <taxon>Embryophyta</taxon>
        <taxon>Tracheophyta</taxon>
        <taxon>Spermatophyta</taxon>
        <taxon>Magnoliopsida</taxon>
        <taxon>eudicotyledons</taxon>
        <taxon>Gunneridae</taxon>
        <taxon>Pentapetalae</taxon>
        <taxon>rosids</taxon>
        <taxon>fabids</taxon>
        <taxon>Rosales</taxon>
        <taxon>Rosaceae</taxon>
        <taxon>Amygdaloideae</taxon>
        <taxon>Amygdaleae</taxon>
        <taxon>Prunus</taxon>
    </lineage>
</organism>
<feature type="compositionally biased region" description="Low complexity" evidence="2">
    <location>
        <begin position="273"/>
        <end position="304"/>
    </location>
</feature>
<dbReference type="PROSITE" id="PS51840">
    <property type="entry name" value="C2_NT"/>
    <property type="match status" value="1"/>
</dbReference>
<name>A0A6P5T7A9_PRUAV</name>
<sequence length="1220" mass="134611">MGLGVKAKYRRGPTVQIDYLIHIHEIKPWPPSQSLRSLRSVLIQWENGDRNSGSTNPVVPSLGSVVGEGKIEFNHSFRLPVTLLRDMSVKGDGDAFQKNCLEFHLYEPRRDRTKGQLLATAIVDLADHGVVKETISVSAPMNSKRSFRNTDQPVLFIKIQPFVKGRTSSSSGDSLSRGASLDKAGGESVSGLMNEDYAEEAEVASFTDDDVSSHSSQTISSALDTNRTLSPKKQETGEETRPHSTEGKNEKHALASKLGLERPNLIHEFMKGGSSCSSSVDLSSDPGSPVNGNASVANSPSSSSTILKAVGSETAPSPSASVLNEKAEESRTSMRSNGHERLSHEVNDKVFDGRSKITAVIQQSSKYDEKAWGIGRDCPEAAVSDDSSTEDNERKKQENRDERQHVDEEKQAQRGGESFIAHEANGKQDPLGTKENIKHVKSVRSAIDSAKNALPRNDQNAELKETGIQGDAQNSAGVAASLRGKERKEAKVYPRDTRSVILESKIHQLEHRIKLLEGELREAAAVEAALYSVVAEHGSSMSKVHAPARRLSRLYLHACKESSRSRRASAARSIVSGLVLVAKACGNDVPRLTYWLSNSIVLRTIISQVTGEPELLLSPGSSIDRNGAGKVKNNVSSPIKWKAPSSGKKEGMKLLNGSFDCDNPHTFMSTLEKIESWIFSRIVESIWWQTLTPHMQSVAAKELNEGVDSGSRKRKLSSNLELDGILANFWWGHSGDKNKIHWISWRALGMPKHEGGMGFRNLHDFNLALLAKQCWRLLTEPDSFWAKVIKSRYFPNCDFLLAPKGARASWAWSSLLAGRDLILRGARWQILDGSRVHLWTDKWLPCVANPILRPTDGSTRDDTLMVSTIINPISMQWNLSCIRDAISDRDLENFLALPLGDGSESDRVIWPLNHNGDYSVKSGYHLIHSRNSSNVDLCPSSLHAHTDVLWKVIWNSPLILKLKKLLWRVLSGCLASKENLFKRHLGDSPICPLCEQASESLEHLFLLCDWVKLVWFGNPMNYCVDRQRVTFMAEWLYDVIGPHSSLCANRTWIISHVAYTCWGIWCSRCATIFDGSPLCPRQTLSHIKCMIYDFDMLKDVSLPVHQPGTTFTIDDVWSPPPAAWCNLNVDASWATTHPDAGFGGVIRNSGGVFMGGFAACKNANSVLEAKAHAALTGISLTAEMCLANVVIESNSQVLVKEFGPSTPSSLPLEIWSIYPC</sequence>
<dbReference type="InterPro" id="IPR044730">
    <property type="entry name" value="RNase_H-like_dom_plant"/>
</dbReference>